<protein>
    <submittedName>
        <fullName evidence="2">DUF2628 domain-containing protein</fullName>
    </submittedName>
</protein>
<keyword evidence="1" id="KW-0472">Membrane</keyword>
<dbReference type="EMBL" id="VBAP01000016">
    <property type="protein sequence ID" value="TMI76604.1"/>
    <property type="molecule type" value="Genomic_DNA"/>
</dbReference>
<proteinExistence type="predicted"/>
<name>A0A537IZ62_9BACT</name>
<feature type="transmembrane region" description="Helical" evidence="1">
    <location>
        <begin position="67"/>
        <end position="93"/>
    </location>
</feature>
<evidence type="ECO:0000313" key="3">
    <source>
        <dbReference type="Proteomes" id="UP000318834"/>
    </source>
</evidence>
<comment type="caution">
    <text evidence="2">The sequence shown here is derived from an EMBL/GenBank/DDBJ whole genome shotgun (WGS) entry which is preliminary data.</text>
</comment>
<organism evidence="2 3">
    <name type="scientific">Candidatus Segetimicrobium genomatis</name>
    <dbReference type="NCBI Taxonomy" id="2569760"/>
    <lineage>
        <taxon>Bacteria</taxon>
        <taxon>Bacillati</taxon>
        <taxon>Candidatus Sysuimicrobiota</taxon>
        <taxon>Candidatus Sysuimicrobiia</taxon>
        <taxon>Candidatus Sysuimicrobiales</taxon>
        <taxon>Candidatus Segetimicrobiaceae</taxon>
        <taxon>Candidatus Segetimicrobium</taxon>
    </lineage>
</organism>
<dbReference type="InterPro" id="IPR024399">
    <property type="entry name" value="DUF2628"/>
</dbReference>
<keyword evidence="1" id="KW-0812">Transmembrane</keyword>
<keyword evidence="1" id="KW-1133">Transmembrane helix</keyword>
<dbReference type="Proteomes" id="UP000318834">
    <property type="component" value="Unassembled WGS sequence"/>
</dbReference>
<reference evidence="2 3" key="1">
    <citation type="journal article" date="2019" name="Nat. Microbiol.">
        <title>Mediterranean grassland soil C-N compound turnover is dependent on rainfall and depth, and is mediated by genomically divergent microorganisms.</title>
        <authorList>
            <person name="Diamond S."/>
            <person name="Andeer P.F."/>
            <person name="Li Z."/>
            <person name="Crits-Christoph A."/>
            <person name="Burstein D."/>
            <person name="Anantharaman K."/>
            <person name="Lane K.R."/>
            <person name="Thomas B.C."/>
            <person name="Pan C."/>
            <person name="Northen T.R."/>
            <person name="Banfield J.F."/>
        </authorList>
    </citation>
    <scope>NUCLEOTIDE SEQUENCE [LARGE SCALE GENOMIC DNA]</scope>
    <source>
        <strain evidence="2">NP_8</strain>
    </source>
</reference>
<evidence type="ECO:0000256" key="1">
    <source>
        <dbReference type="SAM" id="Phobius"/>
    </source>
</evidence>
<evidence type="ECO:0000313" key="2">
    <source>
        <dbReference type="EMBL" id="TMI76604.1"/>
    </source>
</evidence>
<accession>A0A537IZ62</accession>
<gene>
    <name evidence="2" type="ORF">E6H05_03160</name>
</gene>
<dbReference type="Pfam" id="PF10947">
    <property type="entry name" value="DUF2628"/>
    <property type="match status" value="1"/>
</dbReference>
<sequence>MGRFWQGVGRVLRSIGRGVQWLLNLQVGIVRKEDPLATLYHQPLPPRLHVNWWALLLGPFWYLAKGLWVYASILFTIVLLSGGILAPFVWLYAGLKADEDLLDARIAWRSYY</sequence>
<dbReference type="AlphaFoldDB" id="A0A537IZ62"/>